<evidence type="ECO:0000313" key="2">
    <source>
        <dbReference type="Proteomes" id="UP001146120"/>
    </source>
</evidence>
<name>A0AAV2YRD4_9STRA</name>
<dbReference type="Gene3D" id="2.40.70.10">
    <property type="entry name" value="Acid Proteases"/>
    <property type="match status" value="1"/>
</dbReference>
<reference evidence="1" key="1">
    <citation type="submission" date="2022-11" db="EMBL/GenBank/DDBJ databases">
        <authorList>
            <person name="Morgan W.R."/>
            <person name="Tartar A."/>
        </authorList>
    </citation>
    <scope>NUCLEOTIDE SEQUENCE</scope>
    <source>
        <strain evidence="1">ARSEF 373</strain>
    </source>
</reference>
<dbReference type="EMBL" id="DAKRPA010000190">
    <property type="protein sequence ID" value="DAZ95779.1"/>
    <property type="molecule type" value="Genomic_DNA"/>
</dbReference>
<comment type="caution">
    <text evidence="1">The sequence shown here is derived from an EMBL/GenBank/DDBJ whole genome shotgun (WGS) entry which is preliminary data.</text>
</comment>
<organism evidence="1 2">
    <name type="scientific">Lagenidium giganteum</name>
    <dbReference type="NCBI Taxonomy" id="4803"/>
    <lineage>
        <taxon>Eukaryota</taxon>
        <taxon>Sar</taxon>
        <taxon>Stramenopiles</taxon>
        <taxon>Oomycota</taxon>
        <taxon>Peronosporomycetes</taxon>
        <taxon>Pythiales</taxon>
        <taxon>Pythiaceae</taxon>
    </lineage>
</organism>
<evidence type="ECO:0000313" key="1">
    <source>
        <dbReference type="EMBL" id="DAZ95779.1"/>
    </source>
</evidence>
<protein>
    <submittedName>
        <fullName evidence="1">Uncharacterized protein</fullName>
    </submittedName>
</protein>
<dbReference type="Proteomes" id="UP001146120">
    <property type="component" value="Unassembled WGS sequence"/>
</dbReference>
<gene>
    <name evidence="1" type="ORF">N0F65_010281</name>
</gene>
<keyword evidence="2" id="KW-1185">Reference proteome</keyword>
<reference evidence="1" key="2">
    <citation type="journal article" date="2023" name="Microbiol Resour">
        <title>Decontamination and Annotation of the Draft Genome Sequence of the Oomycete Lagenidium giganteum ARSEF 373.</title>
        <authorList>
            <person name="Morgan W.R."/>
            <person name="Tartar A."/>
        </authorList>
    </citation>
    <scope>NUCLEOTIDE SEQUENCE</scope>
    <source>
        <strain evidence="1">ARSEF 373</strain>
    </source>
</reference>
<sequence length="215" mass="24739">MSGSFYASLKVLAEAFTSEQLKQQVAIFVDNGCSLNGILEALAAKLKLTIHENQHNMTTVDLGFGQSVQQPRRTAFLIMPIPENNDVILGMIWLREQNPIIDWNALTLQPRQSNDQWKLKRPSQRPCRKVGNRRCRRQDVEREILNHYKHVGHQGQFGTTKLISEKKFRKERRSSKGDELVVIINPHTSEKAERFKSQGWEALLTSPAYEVLVKY</sequence>
<dbReference type="AlphaFoldDB" id="A0AAV2YRD4"/>
<dbReference type="InterPro" id="IPR021109">
    <property type="entry name" value="Peptidase_aspartic_dom_sf"/>
</dbReference>
<proteinExistence type="predicted"/>
<accession>A0AAV2YRD4</accession>